<evidence type="ECO:0000313" key="2">
    <source>
        <dbReference type="Proteomes" id="UP001153331"/>
    </source>
</evidence>
<reference evidence="1" key="1">
    <citation type="submission" date="2022-11" db="EMBL/GenBank/DDBJ databases">
        <title>Genome Sequence of Boeremia exigua.</title>
        <authorList>
            <person name="Buettner E."/>
        </authorList>
    </citation>
    <scope>NUCLEOTIDE SEQUENCE</scope>
    <source>
        <strain evidence="1">CU02</strain>
    </source>
</reference>
<keyword evidence="2" id="KW-1185">Reference proteome</keyword>
<sequence>MYSLIVEEGYWREPLDPDLRKTYHGQIIKDFHKHIHPPQLRASEGSFDRFAELPAELQLRVVQQCNAPTLFQLMHTTRSLRIESKKLFFSDRITWYRLDLDHKPQYCVMPGEFFYDVDFLASIEQVDLSCPMLELFDWLPDDTREYEIETAKPIEEWSDLGAHPIIDTAMRAVWQDLVRVCPQLKRIILSPDDKQQPVIDGIRKFAQLCPRGIDVFLLATEIGSGATDHQTKRVLWRLRDAQRVTAIEVIPTREESLEPPCFVVVPPEKMHRGLVGDYLKSQILLSRTFNEDFADRRYRMTAIEQHYFGGRDEHFGRAVADCDAWFDLPGKYTTHAQATGHCNDEVVPERVKALFAERSERCRKRYQEWIKVDRKLEAWWEPWNKSTEHRMAAEKEVRDQLEHDALYLQDKPVSRHWVLRSMYNSGFRFVNIRGERASSPRLASGPQVAGWGRWLL</sequence>
<name>A0ACC2IAQ0_9PLEO</name>
<proteinExistence type="predicted"/>
<comment type="caution">
    <text evidence="1">The sequence shown here is derived from an EMBL/GenBank/DDBJ whole genome shotgun (WGS) entry which is preliminary data.</text>
</comment>
<protein>
    <submittedName>
        <fullName evidence="1">Uncharacterized protein</fullName>
    </submittedName>
</protein>
<dbReference type="EMBL" id="JAPHNI010000341">
    <property type="protein sequence ID" value="KAJ8112223.1"/>
    <property type="molecule type" value="Genomic_DNA"/>
</dbReference>
<evidence type="ECO:0000313" key="1">
    <source>
        <dbReference type="EMBL" id="KAJ8112223.1"/>
    </source>
</evidence>
<organism evidence="1 2">
    <name type="scientific">Boeremia exigua</name>
    <dbReference type="NCBI Taxonomy" id="749465"/>
    <lineage>
        <taxon>Eukaryota</taxon>
        <taxon>Fungi</taxon>
        <taxon>Dikarya</taxon>
        <taxon>Ascomycota</taxon>
        <taxon>Pezizomycotina</taxon>
        <taxon>Dothideomycetes</taxon>
        <taxon>Pleosporomycetidae</taxon>
        <taxon>Pleosporales</taxon>
        <taxon>Pleosporineae</taxon>
        <taxon>Didymellaceae</taxon>
        <taxon>Boeremia</taxon>
    </lineage>
</organism>
<dbReference type="Proteomes" id="UP001153331">
    <property type="component" value="Unassembled WGS sequence"/>
</dbReference>
<accession>A0ACC2IAQ0</accession>
<gene>
    <name evidence="1" type="ORF">OPT61_g5363</name>
</gene>